<dbReference type="Gene3D" id="3.90.550.10">
    <property type="entry name" value="Spore Coat Polysaccharide Biosynthesis Protein SpsA, Chain A"/>
    <property type="match status" value="1"/>
</dbReference>
<evidence type="ECO:0000256" key="2">
    <source>
        <dbReference type="SAM" id="MobiDB-lite"/>
    </source>
</evidence>
<keyword evidence="6" id="KW-1185">Reference proteome</keyword>
<feature type="domain" description="Methyltransferase type 11" evidence="4">
    <location>
        <begin position="1061"/>
        <end position="1133"/>
    </location>
</feature>
<dbReference type="Proteomes" id="UP001387447">
    <property type="component" value="Unassembled WGS sequence"/>
</dbReference>
<dbReference type="Gene3D" id="3.40.50.2000">
    <property type="entry name" value="Glycogen Phosphorylase B"/>
    <property type="match status" value="1"/>
</dbReference>
<dbReference type="SUPFAM" id="SSF53448">
    <property type="entry name" value="Nucleotide-diphospho-sugar transferases"/>
    <property type="match status" value="1"/>
</dbReference>
<dbReference type="PROSITE" id="PS50293">
    <property type="entry name" value="TPR_REGION"/>
    <property type="match status" value="1"/>
</dbReference>
<dbReference type="InterPro" id="IPR011990">
    <property type="entry name" value="TPR-like_helical_dom_sf"/>
</dbReference>
<evidence type="ECO:0000313" key="5">
    <source>
        <dbReference type="EMBL" id="MEK9515239.1"/>
    </source>
</evidence>
<dbReference type="InterPro" id="IPR001173">
    <property type="entry name" value="Glyco_trans_2-like"/>
</dbReference>
<dbReference type="EC" id="2.4.-.-" evidence="5"/>
<dbReference type="Pfam" id="PF08241">
    <property type="entry name" value="Methyltransf_11"/>
    <property type="match status" value="1"/>
</dbReference>
<feature type="domain" description="Glycosyltransferase 2-like" evidence="3">
    <location>
        <begin position="349"/>
        <end position="460"/>
    </location>
</feature>
<feature type="compositionally biased region" description="Low complexity" evidence="2">
    <location>
        <begin position="135"/>
        <end position="146"/>
    </location>
</feature>
<dbReference type="InterPro" id="IPR029063">
    <property type="entry name" value="SAM-dependent_MTases_sf"/>
</dbReference>
<dbReference type="PANTHER" id="PTHR22916">
    <property type="entry name" value="GLYCOSYLTRANSFERASE"/>
    <property type="match status" value="1"/>
</dbReference>
<dbReference type="SUPFAM" id="SSF53756">
    <property type="entry name" value="UDP-Glycosyltransferase/glycogen phosphorylase"/>
    <property type="match status" value="1"/>
</dbReference>
<keyword evidence="5" id="KW-0808">Transferase</keyword>
<dbReference type="EMBL" id="JBBWYZ010000034">
    <property type="protein sequence ID" value="MEK9515239.1"/>
    <property type="molecule type" value="Genomic_DNA"/>
</dbReference>
<dbReference type="SUPFAM" id="SSF53335">
    <property type="entry name" value="S-adenosyl-L-methionine-dependent methyltransferases"/>
    <property type="match status" value="1"/>
</dbReference>
<dbReference type="InterPro" id="IPR019734">
    <property type="entry name" value="TPR_rpt"/>
</dbReference>
<name>A0ABU9ETE9_LIMFS</name>
<comment type="caution">
    <text evidence="5">The sequence shown here is derived from an EMBL/GenBank/DDBJ whole genome shotgun (WGS) entry which is preliminary data.</text>
</comment>
<dbReference type="Pfam" id="PF00535">
    <property type="entry name" value="Glycos_transf_2"/>
    <property type="match status" value="1"/>
</dbReference>
<dbReference type="GO" id="GO:0016757">
    <property type="term" value="F:glycosyltransferase activity"/>
    <property type="evidence" value="ECO:0007669"/>
    <property type="project" value="UniProtKB-KW"/>
</dbReference>
<evidence type="ECO:0000259" key="3">
    <source>
        <dbReference type="Pfam" id="PF00535"/>
    </source>
</evidence>
<feature type="repeat" description="TPR" evidence="1">
    <location>
        <begin position="36"/>
        <end position="69"/>
    </location>
</feature>
<dbReference type="PANTHER" id="PTHR22916:SF3">
    <property type="entry name" value="UDP-GLCNAC:BETAGAL BETA-1,3-N-ACETYLGLUCOSAMINYLTRANSFERASE-LIKE PROTEIN 1"/>
    <property type="match status" value="1"/>
</dbReference>
<sequence>MSASDFSRGNEFLRNGQLEEAIAAYQKAIGQNRDFYLAYQNLGEALEKLGRFDEAIAAYRRAVELKPEAAWSYVNLSRVLRQVGRVEEAEKAEEQGGGIHPKLGVVRSLPSDFSMNSTHQISSTTTAKNNNYSIPKSPSQSAPKKASPGRRLSHRKSQLSSSQNFLKPPHFTAQDFGERLWGGYSRYALPALEEIKHDLTAAKSERIQAAWELVCWYYVDGDYELALENIELINILGAEIHSRYLLAEIQCLIKLNRINQAEKRLDFAIQVQGEKADFLLLKANIQRIVSLQKGQESEAKTLTLYYINKIYEKQGLSPLVLKDHSLPLSLSNITAHAEPKIKNQKLKVSVIIPAYNAAETIHIALDSLLAQTWRNIEIIVVDDCSSDHTREVVAGYVERDRRVKLIAKDVNEGCYPTRNRGLASATGDLIMVNDSDDWSHPQKIEYQIEVMNNQKSFCIAVMSHWVRVDENLMVVRGGRRPKHRLFDLNFSSLMFKRKALDKVGVWDAVRIGGDKEFQLRLEKAYGAKALYRIKSDIMLSLGMARENSLTRAKTTHIKTIKFGIRWHYRDSCKYWHSRPDFATSPKLSEEVRSFPCPKGNHPLKSETYFYDGVVVADWANGDSVFVCNLNFVVAACRSGLKVAVVHWRSYNTSPNISLQSSFYDVCVKYGVDILTPGDQVEAKIIVFGCPKALQHRLDDFPAINADKLIVIVNQFAEGLIDGSEPQYDPYIVRANLKTMFGKEGDWIPSSLSLQRLMTEDERYPKPYPTPWYPMIDVEQWCRQKLRWRGQGNQRPVVGRHGANTSMQWPGELTAFKQIYGVDNAWDVRILGSAKGAIDLLGKQPKNWQFISGDRMGMQEFLEDLDLFIYYPNKSYIEALGIEIIQAMAVGIPVILDPQFQETFGGAALYANPEQVSLIVQELWSDPEQYINRAKIGRDFVYKNFDYRRVMNIIDCDNYKNFRNMSNSELNQLSNQYSGSKLGKTKNDNRAIKPVCNLCGCDKFIDSMNRKKVKCKNCGSVERTRIIMLYLKKFLLPQPGMKVLHLAPDYGLSKYFSSILGNNYVPTDINPDRYKKKGITNVRKLDLCKDLDNWQTESFDIVVHLHVLEHIPCNYTAVLIKLNRLLKPGGKHIFGVPVMGKAFLDSFGSLSPDENRKYFGQQDHISRFSSSDLKMSLGMVVPVNLDIHLEDEFSEQELIQYNIPKSKWRNYVGSSLFFMDKSDLLL</sequence>
<dbReference type="Gene3D" id="3.40.50.150">
    <property type="entry name" value="Vaccinia Virus protein VP39"/>
    <property type="match status" value="1"/>
</dbReference>
<reference evidence="5 6" key="1">
    <citation type="journal article" date="2024" name="Front. Microbiol.">
        <title>Transcriptomic insights into the dominance of two phototrophs throughout the water column of a tropical hypersaline-alkaline crater lake (Dziani Dzaha, Mayotte).</title>
        <authorList>
            <person name="Duperron S."/>
            <person name="Halary S."/>
            <person name="Bouly J.-P."/>
            <person name="Roussel T."/>
            <person name="Hugoni M."/>
            <person name="Bruto M."/>
            <person name="Oger P."/>
            <person name="Duval C."/>
            <person name="Woo A."/>
            <person name="Jezequiel D."/>
            <person name="Ader M."/>
            <person name="Leboulanger C."/>
            <person name="Agogue H."/>
            <person name="Grossi V."/>
            <person name="Trousselier M."/>
            <person name="Bernard C."/>
        </authorList>
    </citation>
    <scope>NUCLEOTIDE SEQUENCE [LARGE SCALE GENOMIC DNA]</scope>
    <source>
        <strain evidence="5 6">PMC 851.14</strain>
    </source>
</reference>
<evidence type="ECO:0000313" key="6">
    <source>
        <dbReference type="Proteomes" id="UP001387447"/>
    </source>
</evidence>
<dbReference type="CDD" id="cd02440">
    <property type="entry name" value="AdoMet_MTases"/>
    <property type="match status" value="1"/>
</dbReference>
<dbReference type="CDD" id="cd00761">
    <property type="entry name" value="Glyco_tranf_GTA_type"/>
    <property type="match status" value="1"/>
</dbReference>
<feature type="compositionally biased region" description="Basic residues" evidence="2">
    <location>
        <begin position="147"/>
        <end position="157"/>
    </location>
</feature>
<dbReference type="InterPro" id="IPR013216">
    <property type="entry name" value="Methyltransf_11"/>
</dbReference>
<evidence type="ECO:0000256" key="1">
    <source>
        <dbReference type="PROSITE-ProRule" id="PRU00339"/>
    </source>
</evidence>
<dbReference type="Pfam" id="PF13432">
    <property type="entry name" value="TPR_16"/>
    <property type="match status" value="1"/>
</dbReference>
<dbReference type="Gene3D" id="1.25.40.10">
    <property type="entry name" value="Tetratricopeptide repeat domain"/>
    <property type="match status" value="1"/>
</dbReference>
<dbReference type="InterPro" id="IPR029044">
    <property type="entry name" value="Nucleotide-diphossugar_trans"/>
</dbReference>
<gene>
    <name evidence="5" type="ORF">AAEJ74_27375</name>
</gene>
<keyword evidence="5" id="KW-0328">Glycosyltransferase</keyword>
<feature type="repeat" description="TPR" evidence="1">
    <location>
        <begin position="2"/>
        <end position="35"/>
    </location>
</feature>
<organism evidence="5 6">
    <name type="scientific">Limnospira fusiformis PMC 851.14</name>
    <dbReference type="NCBI Taxonomy" id="2219512"/>
    <lineage>
        <taxon>Bacteria</taxon>
        <taxon>Bacillati</taxon>
        <taxon>Cyanobacteriota</taxon>
        <taxon>Cyanophyceae</taxon>
        <taxon>Oscillatoriophycideae</taxon>
        <taxon>Oscillatoriales</taxon>
        <taxon>Sirenicapillariaceae</taxon>
        <taxon>Limnospira</taxon>
    </lineage>
</organism>
<accession>A0ABU9ETE9</accession>
<proteinExistence type="predicted"/>
<feature type="compositionally biased region" description="Polar residues" evidence="2">
    <location>
        <begin position="116"/>
        <end position="134"/>
    </location>
</feature>
<dbReference type="PROSITE" id="PS50005">
    <property type="entry name" value="TPR"/>
    <property type="match status" value="2"/>
</dbReference>
<dbReference type="SMART" id="SM00028">
    <property type="entry name" value="TPR"/>
    <property type="match status" value="3"/>
</dbReference>
<dbReference type="SUPFAM" id="SSF48452">
    <property type="entry name" value="TPR-like"/>
    <property type="match status" value="1"/>
</dbReference>
<feature type="region of interest" description="Disordered" evidence="2">
    <location>
        <begin position="116"/>
        <end position="170"/>
    </location>
</feature>
<keyword evidence="1" id="KW-0802">TPR repeat</keyword>
<dbReference type="RefSeq" id="WP_368663301.1">
    <property type="nucleotide sequence ID" value="NZ_JBBWYZ010000034.1"/>
</dbReference>
<protein>
    <submittedName>
        <fullName evidence="5">Glycosyltransferase</fullName>
        <ecNumber evidence="5">2.4.-.-</ecNumber>
    </submittedName>
</protein>
<evidence type="ECO:0000259" key="4">
    <source>
        <dbReference type="Pfam" id="PF08241"/>
    </source>
</evidence>